<keyword evidence="3" id="KW-0808">Transferase</keyword>
<dbReference type="SUPFAM" id="SSF57850">
    <property type="entry name" value="RING/U-box"/>
    <property type="match status" value="1"/>
</dbReference>
<dbReference type="GeneID" id="25735123"/>
<dbReference type="KEGG" id="mng:MNEG_2245"/>
<dbReference type="InterPro" id="IPR011990">
    <property type="entry name" value="TPR-like_helical_dom_sf"/>
</dbReference>
<dbReference type="EMBL" id="KK100466">
    <property type="protein sequence ID" value="KIZ05713.1"/>
    <property type="molecule type" value="Genomic_DNA"/>
</dbReference>
<dbReference type="GO" id="GO:0061630">
    <property type="term" value="F:ubiquitin protein ligase activity"/>
    <property type="evidence" value="ECO:0007669"/>
    <property type="project" value="UniProtKB-EC"/>
</dbReference>
<evidence type="ECO:0000256" key="3">
    <source>
        <dbReference type="ARBA" id="ARBA00022679"/>
    </source>
</evidence>
<keyword evidence="13" id="KW-1185">Reference proteome</keyword>
<evidence type="ECO:0000313" key="12">
    <source>
        <dbReference type="EMBL" id="KIZ05713.1"/>
    </source>
</evidence>
<reference evidence="12 13" key="1">
    <citation type="journal article" date="2013" name="BMC Genomics">
        <title>Reconstruction of the lipid metabolism for the microalga Monoraphidium neglectum from its genome sequence reveals characteristics suitable for biofuel production.</title>
        <authorList>
            <person name="Bogen C."/>
            <person name="Al-Dilaimi A."/>
            <person name="Albersmeier A."/>
            <person name="Wichmann J."/>
            <person name="Grundmann M."/>
            <person name="Rupp O."/>
            <person name="Lauersen K.J."/>
            <person name="Blifernez-Klassen O."/>
            <person name="Kalinowski J."/>
            <person name="Goesmann A."/>
            <person name="Mussgnug J.H."/>
            <person name="Kruse O."/>
        </authorList>
    </citation>
    <scope>NUCLEOTIDE SEQUENCE [LARGE SCALE GENOMIC DNA]</scope>
    <source>
        <strain evidence="12 13">SAG 48.87</strain>
    </source>
</reference>
<evidence type="ECO:0000256" key="2">
    <source>
        <dbReference type="ARBA" id="ARBA00012483"/>
    </source>
</evidence>
<evidence type="ECO:0000256" key="4">
    <source>
        <dbReference type="ARBA" id="ARBA00022737"/>
    </source>
</evidence>
<keyword evidence="4" id="KW-0677">Repeat</keyword>
<evidence type="ECO:0000313" key="13">
    <source>
        <dbReference type="Proteomes" id="UP000054498"/>
    </source>
</evidence>
<dbReference type="PROSITE" id="PS51698">
    <property type="entry name" value="U_BOX"/>
    <property type="match status" value="1"/>
</dbReference>
<evidence type="ECO:0000256" key="8">
    <source>
        <dbReference type="ARBA" id="ARBA00044543"/>
    </source>
</evidence>
<comment type="catalytic activity">
    <reaction evidence="1">
        <text>S-ubiquitinyl-[E2 ubiquitin-conjugating enzyme]-L-cysteine + [acceptor protein]-L-lysine = [E2 ubiquitin-conjugating enzyme]-L-cysteine + N(6)-ubiquitinyl-[acceptor protein]-L-lysine.</text>
        <dbReference type="EC" id="2.3.2.27"/>
    </reaction>
</comment>
<evidence type="ECO:0000259" key="11">
    <source>
        <dbReference type="PROSITE" id="PS51698"/>
    </source>
</evidence>
<dbReference type="GO" id="GO:0071218">
    <property type="term" value="P:cellular response to misfolded protein"/>
    <property type="evidence" value="ECO:0007669"/>
    <property type="project" value="TreeGrafter"/>
</dbReference>
<proteinExistence type="predicted"/>
<dbReference type="SMART" id="SM00504">
    <property type="entry name" value="Ubox"/>
    <property type="match status" value="1"/>
</dbReference>
<evidence type="ECO:0000256" key="5">
    <source>
        <dbReference type="ARBA" id="ARBA00022786"/>
    </source>
</evidence>
<organism evidence="12 13">
    <name type="scientific">Monoraphidium neglectum</name>
    <dbReference type="NCBI Taxonomy" id="145388"/>
    <lineage>
        <taxon>Eukaryota</taxon>
        <taxon>Viridiplantae</taxon>
        <taxon>Chlorophyta</taxon>
        <taxon>core chlorophytes</taxon>
        <taxon>Chlorophyceae</taxon>
        <taxon>CS clade</taxon>
        <taxon>Sphaeropleales</taxon>
        <taxon>Selenastraceae</taxon>
        <taxon>Monoraphidium</taxon>
    </lineage>
</organism>
<dbReference type="InterPro" id="IPR019734">
    <property type="entry name" value="TPR_rpt"/>
</dbReference>
<evidence type="ECO:0000256" key="9">
    <source>
        <dbReference type="PROSITE-ProRule" id="PRU00339"/>
    </source>
</evidence>
<dbReference type="SMART" id="SM00028">
    <property type="entry name" value="TPR"/>
    <property type="match status" value="3"/>
</dbReference>
<dbReference type="GO" id="GO:0016874">
    <property type="term" value="F:ligase activity"/>
    <property type="evidence" value="ECO:0007669"/>
    <property type="project" value="UniProtKB-KW"/>
</dbReference>
<dbReference type="InterPro" id="IPR003613">
    <property type="entry name" value="Ubox_domain"/>
</dbReference>
<dbReference type="EC" id="2.3.2.27" evidence="2"/>
<evidence type="ECO:0000256" key="7">
    <source>
        <dbReference type="ARBA" id="ARBA00044534"/>
    </source>
</evidence>
<dbReference type="InterPro" id="IPR045202">
    <property type="entry name" value="CHIP_RING-Ubox"/>
</dbReference>
<dbReference type="Gene3D" id="1.25.40.10">
    <property type="entry name" value="Tetratricopeptide repeat domain"/>
    <property type="match status" value="1"/>
</dbReference>
<protein>
    <recommendedName>
        <fullName evidence="7">E3 ubiquitin-protein ligase CHIP</fullName>
        <ecNumber evidence="2">2.3.2.27</ecNumber>
    </recommendedName>
    <alternativeName>
        <fullName evidence="8">RING-type E3 ubiquitin transferase CHIP</fullName>
    </alternativeName>
</protein>
<dbReference type="Proteomes" id="UP000054498">
    <property type="component" value="Unassembled WGS sequence"/>
</dbReference>
<dbReference type="InterPro" id="IPR013083">
    <property type="entry name" value="Znf_RING/FYVE/PHD"/>
</dbReference>
<dbReference type="AlphaFoldDB" id="A0A0D2K5U0"/>
<dbReference type="Pfam" id="PF04564">
    <property type="entry name" value="U-box"/>
    <property type="match status" value="1"/>
</dbReference>
<keyword evidence="5" id="KW-0833">Ubl conjugation pathway</keyword>
<evidence type="ECO:0000256" key="1">
    <source>
        <dbReference type="ARBA" id="ARBA00000900"/>
    </source>
</evidence>
<keyword evidence="12" id="KW-0436">Ligase</keyword>
<dbReference type="STRING" id="145388.A0A0D2K5U0"/>
<dbReference type="OrthoDB" id="629492at2759"/>
<dbReference type="SUPFAM" id="SSF48452">
    <property type="entry name" value="TPR-like"/>
    <property type="match status" value="1"/>
</dbReference>
<dbReference type="RefSeq" id="XP_013904732.1">
    <property type="nucleotide sequence ID" value="XM_014049278.1"/>
</dbReference>
<gene>
    <name evidence="12" type="ORF">MNEG_2245</name>
</gene>
<dbReference type="GO" id="GO:0005737">
    <property type="term" value="C:cytoplasm"/>
    <property type="evidence" value="ECO:0007669"/>
    <property type="project" value="TreeGrafter"/>
</dbReference>
<dbReference type="PANTHER" id="PTHR46803:SF2">
    <property type="entry name" value="E3 UBIQUITIN-PROTEIN LIGASE CHIP"/>
    <property type="match status" value="1"/>
</dbReference>
<dbReference type="GO" id="GO:0045862">
    <property type="term" value="P:positive regulation of proteolysis"/>
    <property type="evidence" value="ECO:0007669"/>
    <property type="project" value="TreeGrafter"/>
</dbReference>
<feature type="domain" description="U-box" evidence="11">
    <location>
        <begin position="251"/>
        <end position="325"/>
    </location>
</feature>
<dbReference type="Gene3D" id="3.30.40.10">
    <property type="entry name" value="Zinc/RING finger domain, C3HC4 (zinc finger)"/>
    <property type="match status" value="1"/>
</dbReference>
<dbReference type="GO" id="GO:0043161">
    <property type="term" value="P:proteasome-mediated ubiquitin-dependent protein catabolic process"/>
    <property type="evidence" value="ECO:0007669"/>
    <property type="project" value="TreeGrafter"/>
</dbReference>
<dbReference type="GO" id="GO:0006515">
    <property type="term" value="P:protein quality control for misfolded or incompletely synthesized proteins"/>
    <property type="evidence" value="ECO:0007669"/>
    <property type="project" value="TreeGrafter"/>
</dbReference>
<accession>A0A0D2K5U0</accession>
<keyword evidence="6 9" id="KW-0802">TPR repeat</keyword>
<sequence>MGVTAGEKRAAEELRKEGNALFQRGKYAAASERYTEAITLDPQSASLYVNRALCAKKQAAPGAWERILEDAERALAREPNHMKANYLCGMALRELGGDLGRAIRLLERALERAREQDDAIKDEIWRELAKANDACWREESARRRSEAEALRSQLRKLAAVAAAVSSTGGLSQQESSGSEDRDGAGASSGAQAGGGGTDMSARKAEGSSSAGAQEPGSAAAGVAGSAGAAEVNWVALDRVFERAARADTRGEVPSAFTCPLTMEVFRDPVVSKSGHTYERAALTEHIAKVGGWDPITRIPMTLADVRPNISMRTAVSVYLEEHGWAWHECY</sequence>
<feature type="repeat" description="TPR" evidence="9">
    <location>
        <begin position="11"/>
        <end position="44"/>
    </location>
</feature>
<dbReference type="Pfam" id="PF13414">
    <property type="entry name" value="TPR_11"/>
    <property type="match status" value="1"/>
</dbReference>
<feature type="compositionally biased region" description="Low complexity" evidence="10">
    <location>
        <begin position="165"/>
        <end position="176"/>
    </location>
</feature>
<evidence type="ECO:0000256" key="6">
    <source>
        <dbReference type="ARBA" id="ARBA00022803"/>
    </source>
</evidence>
<dbReference type="GO" id="GO:0051087">
    <property type="term" value="F:protein-folding chaperone binding"/>
    <property type="evidence" value="ECO:0007669"/>
    <property type="project" value="TreeGrafter"/>
</dbReference>
<dbReference type="UniPathway" id="UPA00143"/>
<dbReference type="PANTHER" id="PTHR46803">
    <property type="entry name" value="E3 UBIQUITIN-PROTEIN LIGASE CHIP"/>
    <property type="match status" value="1"/>
</dbReference>
<dbReference type="CDD" id="cd16654">
    <property type="entry name" value="RING-Ubox_CHIP"/>
    <property type="match status" value="1"/>
</dbReference>
<dbReference type="PROSITE" id="PS50005">
    <property type="entry name" value="TPR"/>
    <property type="match status" value="1"/>
</dbReference>
<feature type="region of interest" description="Disordered" evidence="10">
    <location>
        <begin position="165"/>
        <end position="220"/>
    </location>
</feature>
<dbReference type="GO" id="GO:0000209">
    <property type="term" value="P:protein polyubiquitination"/>
    <property type="evidence" value="ECO:0007669"/>
    <property type="project" value="TreeGrafter"/>
</dbReference>
<evidence type="ECO:0000256" key="10">
    <source>
        <dbReference type="SAM" id="MobiDB-lite"/>
    </source>
</evidence>
<name>A0A0D2K5U0_9CHLO</name>